<evidence type="ECO:0000313" key="5">
    <source>
        <dbReference type="Proteomes" id="UP000473826"/>
    </source>
</evidence>
<comment type="similarity">
    <text evidence="2">Belongs to the replication factor A protein 3 family.</text>
</comment>
<sequence>MCASDCADPSARVNSKHLSEHRGQVVRLTAKVIRLVGDTATVEASDGGEVSASHTQDMHIEDTYVEIIGNVKEDLSIRALTSINLGNTLDMSAVNAVVEYTHSSKGSGVLA</sequence>
<dbReference type="SUPFAM" id="SSF50249">
    <property type="entry name" value="Nucleic acid-binding proteins"/>
    <property type="match status" value="1"/>
</dbReference>
<evidence type="ECO:0000256" key="3">
    <source>
        <dbReference type="ARBA" id="ARBA00023242"/>
    </source>
</evidence>
<dbReference type="GO" id="GO:0000724">
    <property type="term" value="P:double-strand break repair via homologous recombination"/>
    <property type="evidence" value="ECO:0007669"/>
    <property type="project" value="TreeGrafter"/>
</dbReference>
<keyword evidence="5" id="KW-1185">Reference proteome</keyword>
<comment type="subcellular location">
    <subcellularLocation>
        <location evidence="1">Nucleus</location>
    </subcellularLocation>
</comment>
<evidence type="ECO:0000256" key="2">
    <source>
        <dbReference type="ARBA" id="ARBA00009761"/>
    </source>
</evidence>
<name>A0A7D8UXS3_VANHU</name>
<evidence type="ECO:0000313" key="4">
    <source>
        <dbReference type="EMBL" id="TXT06076.1"/>
    </source>
</evidence>
<dbReference type="GO" id="GO:0003684">
    <property type="term" value="F:damaged DNA binding"/>
    <property type="evidence" value="ECO:0007669"/>
    <property type="project" value="TreeGrafter"/>
</dbReference>
<dbReference type="Gene3D" id="2.40.50.140">
    <property type="entry name" value="Nucleic acid-binding proteins"/>
    <property type="match status" value="1"/>
</dbReference>
<dbReference type="Proteomes" id="UP000473826">
    <property type="component" value="Unassembled WGS sequence"/>
</dbReference>
<dbReference type="GO" id="GO:0003697">
    <property type="term" value="F:single-stranded DNA binding"/>
    <property type="evidence" value="ECO:0007669"/>
    <property type="project" value="TreeGrafter"/>
</dbReference>
<organism evidence="4 5">
    <name type="scientific">Vanrija humicola</name>
    <name type="common">Yeast</name>
    <name type="synonym">Cryptococcus humicola</name>
    <dbReference type="NCBI Taxonomy" id="5417"/>
    <lineage>
        <taxon>Eukaryota</taxon>
        <taxon>Fungi</taxon>
        <taxon>Dikarya</taxon>
        <taxon>Basidiomycota</taxon>
        <taxon>Agaricomycotina</taxon>
        <taxon>Tremellomycetes</taxon>
        <taxon>Trichosporonales</taxon>
        <taxon>Trichosporonaceae</taxon>
        <taxon>Vanrija</taxon>
    </lineage>
</organism>
<dbReference type="InterPro" id="IPR012340">
    <property type="entry name" value="NA-bd_OB-fold"/>
</dbReference>
<evidence type="ECO:0000256" key="1">
    <source>
        <dbReference type="ARBA" id="ARBA00004123"/>
    </source>
</evidence>
<dbReference type="GO" id="GO:0006260">
    <property type="term" value="P:DNA replication"/>
    <property type="evidence" value="ECO:0007669"/>
    <property type="project" value="InterPro"/>
</dbReference>
<accession>A0A7D8UXS3</accession>
<dbReference type="GO" id="GO:0035861">
    <property type="term" value="C:site of double-strand break"/>
    <property type="evidence" value="ECO:0007669"/>
    <property type="project" value="TreeGrafter"/>
</dbReference>
<dbReference type="GO" id="GO:0006298">
    <property type="term" value="P:mismatch repair"/>
    <property type="evidence" value="ECO:0007669"/>
    <property type="project" value="TreeGrafter"/>
</dbReference>
<dbReference type="GO" id="GO:0006284">
    <property type="term" value="P:base-excision repair"/>
    <property type="evidence" value="ECO:0007669"/>
    <property type="project" value="TreeGrafter"/>
</dbReference>
<protein>
    <recommendedName>
        <fullName evidence="6">Replication factor A protein 3</fullName>
    </recommendedName>
</protein>
<dbReference type="PANTHER" id="PTHR15114">
    <property type="entry name" value="REPLICATION PROTEIN A3"/>
    <property type="match status" value="1"/>
</dbReference>
<dbReference type="CDD" id="cd04479">
    <property type="entry name" value="RPA3"/>
    <property type="match status" value="1"/>
</dbReference>
<dbReference type="AlphaFoldDB" id="A0A7D8UXS3"/>
<comment type="caution">
    <text evidence="4">The sequence shown here is derived from an EMBL/GenBank/DDBJ whole genome shotgun (WGS) entry which is preliminary data.</text>
</comment>
<evidence type="ECO:0008006" key="6">
    <source>
        <dbReference type="Google" id="ProtNLM"/>
    </source>
</evidence>
<dbReference type="OrthoDB" id="188186at2759"/>
<proteinExistence type="inferred from homology"/>
<dbReference type="GO" id="GO:0006289">
    <property type="term" value="P:nucleotide-excision repair"/>
    <property type="evidence" value="ECO:0007669"/>
    <property type="project" value="TreeGrafter"/>
</dbReference>
<reference evidence="4 5" key="1">
    <citation type="journal article" date="2019" name="PLoS Genet.">
        <title>Convergent evolution of linked mating-type loci in basidiomycete fungi.</title>
        <authorList>
            <person name="Sun S."/>
            <person name="Coelho M.A."/>
            <person name="Heitman J."/>
            <person name="Nowrousian M."/>
        </authorList>
    </citation>
    <scope>NUCLEOTIDE SEQUENCE [LARGE SCALE GENOMIC DNA]</scope>
    <source>
        <strain evidence="4 5">CBS 4282</strain>
    </source>
</reference>
<gene>
    <name evidence="4" type="ORF">VHUM_03549</name>
</gene>
<dbReference type="GO" id="GO:0005662">
    <property type="term" value="C:DNA replication factor A complex"/>
    <property type="evidence" value="ECO:0007669"/>
    <property type="project" value="TreeGrafter"/>
</dbReference>
<dbReference type="EMBL" id="QKWK01000010">
    <property type="protein sequence ID" value="TXT06076.1"/>
    <property type="molecule type" value="Genomic_DNA"/>
</dbReference>
<dbReference type="Pfam" id="PF08661">
    <property type="entry name" value="Rep_fac-A_3"/>
    <property type="match status" value="1"/>
</dbReference>
<keyword evidence="3" id="KW-0539">Nucleus</keyword>
<dbReference type="PANTHER" id="PTHR15114:SF1">
    <property type="entry name" value="REPLICATION PROTEIN A 14 KDA SUBUNIT"/>
    <property type="match status" value="1"/>
</dbReference>
<dbReference type="InterPro" id="IPR013970">
    <property type="entry name" value="Rfa2"/>
</dbReference>